<keyword evidence="3" id="KW-1185">Reference proteome</keyword>
<keyword evidence="1" id="KW-0812">Transmembrane</keyword>
<keyword evidence="1" id="KW-1133">Transmembrane helix</keyword>
<protein>
    <submittedName>
        <fullName evidence="2">Membrane protein</fullName>
    </submittedName>
</protein>
<sequence>MKILRIVVPLIIAVVLVLWTEFGKLSGVALYLTWGIGLVLAMALSTYFEVKSRMADTNKREND</sequence>
<accession>G8PDV4</accession>
<feature type="transmembrane region" description="Helical" evidence="1">
    <location>
        <begin position="28"/>
        <end position="50"/>
    </location>
</feature>
<dbReference type="KEGG" id="pce:PECL_1178"/>
<proteinExistence type="predicted"/>
<dbReference type="HOGENOM" id="CLU_201875_0_0_9"/>
<dbReference type="EMBL" id="CP003137">
    <property type="protein sequence ID" value="AEV95439.1"/>
    <property type="molecule type" value="Genomic_DNA"/>
</dbReference>
<dbReference type="AlphaFoldDB" id="G8PDV4"/>
<dbReference type="Proteomes" id="UP000005444">
    <property type="component" value="Chromosome"/>
</dbReference>
<dbReference type="STRING" id="701521.PECL_1178"/>
<reference evidence="2 3" key="1">
    <citation type="journal article" date="2012" name="J. Bacteriol.">
        <title>Complete Genome Sequence of the Beer Spoilage Organism Pediococcus claussenii ATCC BAA-344T.</title>
        <authorList>
            <person name="Pittet V."/>
            <person name="Abegunde T."/>
            <person name="Marfleet T."/>
            <person name="Haakensen M."/>
            <person name="Morrow K."/>
            <person name="Jayaprakash T."/>
            <person name="Schroeder K."/>
            <person name="Trost B."/>
            <person name="Byrns S."/>
            <person name="Bergsveinson J."/>
            <person name="Kusalik A."/>
            <person name="Ziola B."/>
        </authorList>
    </citation>
    <scope>NUCLEOTIDE SEQUENCE [LARGE SCALE GENOMIC DNA]</scope>
    <source>
        <strain evidence="2 3">ATCC BAA-344</strain>
    </source>
</reference>
<evidence type="ECO:0000313" key="2">
    <source>
        <dbReference type="EMBL" id="AEV95439.1"/>
    </source>
</evidence>
<gene>
    <name evidence="2" type="ordered locus">PECL_1178</name>
</gene>
<dbReference type="RefSeq" id="WP_014215635.1">
    <property type="nucleotide sequence ID" value="NC_016605.1"/>
</dbReference>
<keyword evidence="1" id="KW-0472">Membrane</keyword>
<evidence type="ECO:0000256" key="1">
    <source>
        <dbReference type="SAM" id="Phobius"/>
    </source>
</evidence>
<dbReference type="PATRIC" id="fig|701521.8.peg.1119"/>
<feature type="transmembrane region" description="Helical" evidence="1">
    <location>
        <begin position="7"/>
        <end position="22"/>
    </location>
</feature>
<name>G8PDV4_PEDCP</name>
<organism evidence="2 3">
    <name type="scientific">Pediococcus claussenii (strain ATCC BAA-344 / DSM 14800 / JCM 18046 / KCTC 3811 / LMG 21948 / P06)</name>
    <dbReference type="NCBI Taxonomy" id="701521"/>
    <lineage>
        <taxon>Bacteria</taxon>
        <taxon>Bacillati</taxon>
        <taxon>Bacillota</taxon>
        <taxon>Bacilli</taxon>
        <taxon>Lactobacillales</taxon>
        <taxon>Lactobacillaceae</taxon>
        <taxon>Pediococcus</taxon>
    </lineage>
</organism>
<evidence type="ECO:0000313" key="3">
    <source>
        <dbReference type="Proteomes" id="UP000005444"/>
    </source>
</evidence>